<evidence type="ECO:0000256" key="2">
    <source>
        <dbReference type="ARBA" id="ARBA00022723"/>
    </source>
</evidence>
<reference evidence="6" key="1">
    <citation type="journal article" date="2020" name="New Phytol.">
        <title>Comparative genomics reveals dynamic genome evolution in host specialist ectomycorrhizal fungi.</title>
        <authorList>
            <person name="Lofgren L.A."/>
            <person name="Nguyen N.H."/>
            <person name="Vilgalys R."/>
            <person name="Ruytinx J."/>
            <person name="Liao H.L."/>
            <person name="Branco S."/>
            <person name="Kuo A."/>
            <person name="LaButti K."/>
            <person name="Lipzen A."/>
            <person name="Andreopoulos W."/>
            <person name="Pangilinan J."/>
            <person name="Riley R."/>
            <person name="Hundley H."/>
            <person name="Na H."/>
            <person name="Barry K."/>
            <person name="Grigoriev I.V."/>
            <person name="Stajich J.E."/>
            <person name="Kennedy P.G."/>
        </authorList>
    </citation>
    <scope>NUCLEOTIDE SEQUENCE</scope>
    <source>
        <strain evidence="6">FC203</strain>
    </source>
</reference>
<proteinExistence type="predicted"/>
<comment type="caution">
    <text evidence="6">The sequence shown here is derived from an EMBL/GenBank/DDBJ whole genome shotgun (WGS) entry which is preliminary data.</text>
</comment>
<keyword evidence="5" id="KW-0539">Nucleus</keyword>
<name>A0AAD4DWA7_9AGAM</name>
<sequence>CKLHAGGVRQFQNSKDKSSTANLKHYTIRCFGEDSINAAISGKAASERNGSVFALFARNGKQLVKYLHHVHTNPELWYVLLFTGRPNVTLPSNQTISRDINISFEKCRVRIAKLLQEHPGRIHFGTDAWTATNHHAFVAWTAHIEYEGIMLAFLLDIVEIPEVSQ</sequence>
<dbReference type="InterPro" id="IPR052035">
    <property type="entry name" value="ZnF_BED_domain_contain"/>
</dbReference>
<gene>
    <name evidence="6" type="ORF">F5891DRAFT_960254</name>
</gene>
<dbReference type="EMBL" id="JABBWK010000067">
    <property type="protein sequence ID" value="KAG1895343.1"/>
    <property type="molecule type" value="Genomic_DNA"/>
</dbReference>
<keyword evidence="2" id="KW-0479">Metal-binding</keyword>
<dbReference type="Proteomes" id="UP001195769">
    <property type="component" value="Unassembled WGS sequence"/>
</dbReference>
<dbReference type="PANTHER" id="PTHR46481:SF10">
    <property type="entry name" value="ZINC FINGER BED DOMAIN-CONTAINING PROTEIN 39"/>
    <property type="match status" value="1"/>
</dbReference>
<dbReference type="AlphaFoldDB" id="A0AAD4DWA7"/>
<keyword evidence="3" id="KW-0863">Zinc-finger</keyword>
<evidence type="ECO:0000256" key="1">
    <source>
        <dbReference type="ARBA" id="ARBA00004123"/>
    </source>
</evidence>
<protein>
    <submittedName>
        <fullName evidence="6">Uncharacterized protein</fullName>
    </submittedName>
</protein>
<keyword evidence="4" id="KW-0862">Zinc</keyword>
<evidence type="ECO:0000313" key="6">
    <source>
        <dbReference type="EMBL" id="KAG1895343.1"/>
    </source>
</evidence>
<dbReference type="GO" id="GO:0008270">
    <property type="term" value="F:zinc ion binding"/>
    <property type="evidence" value="ECO:0007669"/>
    <property type="project" value="UniProtKB-KW"/>
</dbReference>
<dbReference type="GO" id="GO:0005634">
    <property type="term" value="C:nucleus"/>
    <property type="evidence" value="ECO:0007669"/>
    <property type="project" value="UniProtKB-SubCell"/>
</dbReference>
<dbReference type="GeneID" id="64670008"/>
<evidence type="ECO:0000256" key="5">
    <source>
        <dbReference type="ARBA" id="ARBA00023242"/>
    </source>
</evidence>
<feature type="non-terminal residue" evidence="6">
    <location>
        <position position="165"/>
    </location>
</feature>
<evidence type="ECO:0000256" key="3">
    <source>
        <dbReference type="ARBA" id="ARBA00022771"/>
    </source>
</evidence>
<comment type="subcellular location">
    <subcellularLocation>
        <location evidence="1">Nucleus</location>
    </subcellularLocation>
</comment>
<evidence type="ECO:0000313" key="7">
    <source>
        <dbReference type="Proteomes" id="UP001195769"/>
    </source>
</evidence>
<keyword evidence="7" id="KW-1185">Reference proteome</keyword>
<dbReference type="PANTHER" id="PTHR46481">
    <property type="entry name" value="ZINC FINGER BED DOMAIN-CONTAINING PROTEIN 4"/>
    <property type="match status" value="1"/>
</dbReference>
<evidence type="ECO:0000256" key="4">
    <source>
        <dbReference type="ARBA" id="ARBA00022833"/>
    </source>
</evidence>
<organism evidence="6 7">
    <name type="scientific">Suillus fuscotomentosus</name>
    <dbReference type="NCBI Taxonomy" id="1912939"/>
    <lineage>
        <taxon>Eukaryota</taxon>
        <taxon>Fungi</taxon>
        <taxon>Dikarya</taxon>
        <taxon>Basidiomycota</taxon>
        <taxon>Agaricomycotina</taxon>
        <taxon>Agaricomycetes</taxon>
        <taxon>Agaricomycetidae</taxon>
        <taxon>Boletales</taxon>
        <taxon>Suillineae</taxon>
        <taxon>Suillaceae</taxon>
        <taxon>Suillus</taxon>
    </lineage>
</organism>
<dbReference type="RefSeq" id="XP_041220919.1">
    <property type="nucleotide sequence ID" value="XM_041375710.1"/>
</dbReference>
<accession>A0AAD4DWA7</accession>